<dbReference type="InterPro" id="IPR010843">
    <property type="entry name" value="Uncharacterised_AroM"/>
</dbReference>
<dbReference type="OrthoDB" id="9798683at2"/>
<name>A0A1S8YLJ7_9GAMM</name>
<evidence type="ECO:0000313" key="1">
    <source>
        <dbReference type="EMBL" id="OON39563.1"/>
    </source>
</evidence>
<dbReference type="InterPro" id="IPR053714">
    <property type="entry name" value="Iso_Racemase_Enz_sf"/>
</dbReference>
<sequence>MTQQLITLGLGAEPASDIHPLLLEYLPEISIRHVSLLDGLSESAIEQRYAAAESEPVICVRVNVSRLAVLSAKKITHLLQEKITTLEDEGAETILLLCHSYPLKLVTRQAIVLEPDRVLPPLVKAIVDGHQVGIVISDELRLEHQQSKWRRLNKRPCFAVANPWQDDEGVLADAALLLQEQGADVVVLDCLGYHQQHRDFLQKLLGIPVLLTNTLVAKLAAELLS</sequence>
<dbReference type="Proteomes" id="UP000190667">
    <property type="component" value="Unassembled WGS sequence"/>
</dbReference>
<comment type="caution">
    <text evidence="1">The sequence shown here is derived from an EMBL/GenBank/DDBJ whole genome shotgun (WGS) entry which is preliminary data.</text>
</comment>
<protein>
    <recommendedName>
        <fullName evidence="3">AroM protein</fullName>
    </recommendedName>
</protein>
<dbReference type="SUPFAM" id="SSF53681">
    <property type="entry name" value="Aspartate/glutamate racemase"/>
    <property type="match status" value="1"/>
</dbReference>
<dbReference type="InterPro" id="IPR001920">
    <property type="entry name" value="Asp/Glu_race"/>
</dbReference>
<dbReference type="RefSeq" id="WP_078003127.1">
    <property type="nucleotide sequence ID" value="NZ_MRUL01000008.1"/>
</dbReference>
<evidence type="ECO:0000313" key="2">
    <source>
        <dbReference type="Proteomes" id="UP000190667"/>
    </source>
</evidence>
<dbReference type="Gene3D" id="3.40.50.12500">
    <property type="match status" value="1"/>
</dbReference>
<gene>
    <name evidence="1" type="ORF">BTJ39_12970</name>
</gene>
<reference evidence="1 2" key="1">
    <citation type="submission" date="2016-12" db="EMBL/GenBank/DDBJ databases">
        <title>Izhakiella australiana sp. nov. of genus Izhakiella isolated from Australian desert.</title>
        <authorList>
            <person name="Ji M."/>
        </authorList>
    </citation>
    <scope>NUCLEOTIDE SEQUENCE [LARGE SCALE GENOMIC DNA]</scope>
    <source>
        <strain evidence="1 2">D4N98</strain>
    </source>
</reference>
<accession>A0A1S8YLJ7</accession>
<dbReference type="GO" id="GO:0016855">
    <property type="term" value="F:racemase and epimerase activity, acting on amino acids and derivatives"/>
    <property type="evidence" value="ECO:0007669"/>
    <property type="project" value="InterPro"/>
</dbReference>
<dbReference type="AlphaFoldDB" id="A0A1S8YLJ7"/>
<dbReference type="EMBL" id="MRUL01000008">
    <property type="protein sequence ID" value="OON39563.1"/>
    <property type="molecule type" value="Genomic_DNA"/>
</dbReference>
<evidence type="ECO:0008006" key="3">
    <source>
        <dbReference type="Google" id="ProtNLM"/>
    </source>
</evidence>
<dbReference type="NCBIfam" id="NF007788">
    <property type="entry name" value="PRK10481.1"/>
    <property type="match status" value="1"/>
</dbReference>
<keyword evidence="2" id="KW-1185">Reference proteome</keyword>
<dbReference type="STRING" id="1926881.BTJ39_12970"/>
<organism evidence="1 2">
    <name type="scientific">Izhakiella australiensis</name>
    <dbReference type="NCBI Taxonomy" id="1926881"/>
    <lineage>
        <taxon>Bacteria</taxon>
        <taxon>Pseudomonadati</taxon>
        <taxon>Pseudomonadota</taxon>
        <taxon>Gammaproteobacteria</taxon>
        <taxon>Enterobacterales</taxon>
        <taxon>Erwiniaceae</taxon>
        <taxon>Izhakiella</taxon>
    </lineage>
</organism>
<proteinExistence type="predicted"/>
<dbReference type="Pfam" id="PF07302">
    <property type="entry name" value="AroM"/>
    <property type="match status" value="1"/>
</dbReference>